<dbReference type="Pfam" id="PF00196">
    <property type="entry name" value="GerE"/>
    <property type="match status" value="1"/>
</dbReference>
<dbReference type="PANTHER" id="PTHR16305:SF35">
    <property type="entry name" value="TRANSCRIPTIONAL ACTIVATOR DOMAIN"/>
    <property type="match status" value="1"/>
</dbReference>
<dbReference type="SUPFAM" id="SSF48452">
    <property type="entry name" value="TPR-like"/>
    <property type="match status" value="1"/>
</dbReference>
<evidence type="ECO:0000256" key="2">
    <source>
        <dbReference type="ARBA" id="ARBA00022840"/>
    </source>
</evidence>
<dbReference type="PANTHER" id="PTHR16305">
    <property type="entry name" value="TESTICULAR SOLUBLE ADENYLYL CYCLASE"/>
    <property type="match status" value="1"/>
</dbReference>
<dbReference type="Pfam" id="PF13191">
    <property type="entry name" value="AAA_16"/>
    <property type="match status" value="1"/>
</dbReference>
<reference evidence="4 5" key="1">
    <citation type="submission" date="2021-03" db="EMBL/GenBank/DDBJ databases">
        <title>Sequencing the genomes of 1000 actinobacteria strains.</title>
        <authorList>
            <person name="Klenk H.-P."/>
        </authorList>
    </citation>
    <scope>NUCLEOTIDE SEQUENCE [LARGE SCALE GENOMIC DNA]</scope>
    <source>
        <strain evidence="4 5">DSM 45510</strain>
    </source>
</reference>
<dbReference type="PRINTS" id="PR00038">
    <property type="entry name" value="HTHLUXR"/>
</dbReference>
<sequence length="919" mass="97706">MELFGRRAEIAALERLLDRAAAGAGSGLVVWGEPGIGKTALLDHAAGMASGATVLRCRGTRMEAGLAFAALHELLWPVVDRLDTLPAPQAAALRGALGLSSDTANRFLLGAAVLSLISGLARERPVLVVVDDAQWVDEATAQCLGFLARRVTTEPVLLLTGHENPAPGPWEGLPSMEVAGLADEDARRLVDAVAPSADRALVDHAVRAAGGNPLALHELPTLERETDGALAPLLSGEPMPVGPRLRQAFCTRVEALKPATRSLLLLAAAEDRGDRHLLHRAGAGWGVDSSTWEEALRAGLLRASGARLEFRHPLVRAAVYDGAPFLDRQAAHRALAAALPANATEERAWHLAAAADGPDEDVAALLEQAAEQCLRRSAGPTAARALRRAAELSPVPAAAARRLAGAARAAWDSGDAEAARQLLEEAERCDGVESVARLSGGLRGILEFAYGMPERAQHYLVSDLAVVPKARRAVELGTVAVRAAWSAGRPDLQQQALRRVRAVHTGADPALSELLPVLRNWWSCYDQTGEAAPATPDLAGDTVDRLGTAAWELLPPVPLVQAWGVEGGLLDVLRVQAAQLRRRHELPALALVLAQIAVLDTTAGRWSAAEAAAAEALRLAEEVGADHVATQSRACLSVLAAARGEVRAVDELTTRILRVSVPRGVRALSASAYWQRGRAALFDGRPQEALHDLRCLVEPGHEAAHPTFALFAAVDTVEAAVQVGSRDGVELPVEMVEQWARRTGATWARLAAHRLRALVRSGPTAEDSFRAALAVEGAGSHPFELARTRLAYGEWLRRARRRADARLQLAGAAAIFDRLGARPLRARAEREQALTERRAAPRVAAPPTAAGLTAQELRVARLAADRLTNREIAAQLLISPRTVGHHLANVYAKLGIASRTELAGIDFDGDLRLRPPETG</sequence>
<evidence type="ECO:0000259" key="3">
    <source>
        <dbReference type="PROSITE" id="PS50043"/>
    </source>
</evidence>
<dbReference type="SUPFAM" id="SSF52540">
    <property type="entry name" value="P-loop containing nucleoside triphosphate hydrolases"/>
    <property type="match status" value="1"/>
</dbReference>
<evidence type="ECO:0000256" key="1">
    <source>
        <dbReference type="ARBA" id="ARBA00022741"/>
    </source>
</evidence>
<dbReference type="GO" id="GO:0003677">
    <property type="term" value="F:DNA binding"/>
    <property type="evidence" value="ECO:0007669"/>
    <property type="project" value="UniProtKB-KW"/>
</dbReference>
<dbReference type="InterPro" id="IPR041664">
    <property type="entry name" value="AAA_16"/>
</dbReference>
<dbReference type="EMBL" id="JAGGMS010000001">
    <property type="protein sequence ID" value="MBP2185443.1"/>
    <property type="molecule type" value="Genomic_DNA"/>
</dbReference>
<evidence type="ECO:0000313" key="5">
    <source>
        <dbReference type="Proteomes" id="UP000741013"/>
    </source>
</evidence>
<protein>
    <submittedName>
        <fullName evidence="4">DNA-binding CsgD family transcriptional regulator/tetratricopeptide (TPR) repeat protein</fullName>
    </submittedName>
</protein>
<dbReference type="SMART" id="SM00421">
    <property type="entry name" value="HTH_LUXR"/>
    <property type="match status" value="1"/>
</dbReference>
<evidence type="ECO:0000313" key="4">
    <source>
        <dbReference type="EMBL" id="MBP2185443.1"/>
    </source>
</evidence>
<proteinExistence type="predicted"/>
<dbReference type="PROSITE" id="PS50043">
    <property type="entry name" value="HTH_LUXR_2"/>
    <property type="match status" value="1"/>
</dbReference>
<keyword evidence="1" id="KW-0547">Nucleotide-binding</keyword>
<dbReference type="InterPro" id="IPR000792">
    <property type="entry name" value="Tscrpt_reg_LuxR_C"/>
</dbReference>
<dbReference type="InterPro" id="IPR016032">
    <property type="entry name" value="Sig_transdc_resp-reg_C-effctor"/>
</dbReference>
<keyword evidence="5" id="KW-1185">Reference proteome</keyword>
<feature type="domain" description="HTH luxR-type" evidence="3">
    <location>
        <begin position="845"/>
        <end position="910"/>
    </location>
</feature>
<dbReference type="SUPFAM" id="SSF46894">
    <property type="entry name" value="C-terminal effector domain of the bipartite response regulators"/>
    <property type="match status" value="1"/>
</dbReference>
<name>A0ABS4Q1H7_9PSEU</name>
<dbReference type="InterPro" id="IPR011990">
    <property type="entry name" value="TPR-like_helical_dom_sf"/>
</dbReference>
<organism evidence="4 5">
    <name type="scientific">Amycolatopsis magusensis</name>
    <dbReference type="NCBI Taxonomy" id="882444"/>
    <lineage>
        <taxon>Bacteria</taxon>
        <taxon>Bacillati</taxon>
        <taxon>Actinomycetota</taxon>
        <taxon>Actinomycetes</taxon>
        <taxon>Pseudonocardiales</taxon>
        <taxon>Pseudonocardiaceae</taxon>
        <taxon>Amycolatopsis</taxon>
    </lineage>
</organism>
<dbReference type="InterPro" id="IPR027417">
    <property type="entry name" value="P-loop_NTPase"/>
</dbReference>
<dbReference type="RefSeq" id="WP_209668332.1">
    <property type="nucleotide sequence ID" value="NZ_JAGGMS010000001.1"/>
</dbReference>
<dbReference type="InterPro" id="IPR036388">
    <property type="entry name" value="WH-like_DNA-bd_sf"/>
</dbReference>
<keyword evidence="2" id="KW-0067">ATP-binding</keyword>
<comment type="caution">
    <text evidence="4">The sequence shown here is derived from an EMBL/GenBank/DDBJ whole genome shotgun (WGS) entry which is preliminary data.</text>
</comment>
<dbReference type="Gene3D" id="3.40.50.300">
    <property type="entry name" value="P-loop containing nucleotide triphosphate hydrolases"/>
    <property type="match status" value="1"/>
</dbReference>
<dbReference type="Proteomes" id="UP000741013">
    <property type="component" value="Unassembled WGS sequence"/>
</dbReference>
<keyword evidence="4" id="KW-0238">DNA-binding</keyword>
<dbReference type="Gene3D" id="1.10.10.10">
    <property type="entry name" value="Winged helix-like DNA-binding domain superfamily/Winged helix DNA-binding domain"/>
    <property type="match status" value="1"/>
</dbReference>
<accession>A0ABS4Q1H7</accession>
<dbReference type="CDD" id="cd06170">
    <property type="entry name" value="LuxR_C_like"/>
    <property type="match status" value="1"/>
</dbReference>
<gene>
    <name evidence="4" type="ORF">JOM49_006969</name>
</gene>